<proteinExistence type="predicted"/>
<comment type="caution">
    <text evidence="1">The sequence shown here is derived from an EMBL/GenBank/DDBJ whole genome shotgun (WGS) entry which is preliminary data.</text>
</comment>
<protein>
    <submittedName>
        <fullName evidence="1">Uncharacterized protein</fullName>
    </submittedName>
</protein>
<organism evidence="1 2">
    <name type="scientific">Pleionea mediterranea</name>
    <dbReference type="NCBI Taxonomy" id="523701"/>
    <lineage>
        <taxon>Bacteria</taxon>
        <taxon>Pseudomonadati</taxon>
        <taxon>Pseudomonadota</taxon>
        <taxon>Gammaproteobacteria</taxon>
        <taxon>Oceanospirillales</taxon>
        <taxon>Pleioneaceae</taxon>
        <taxon>Pleionea</taxon>
    </lineage>
</organism>
<name>A0A316FW49_9GAMM</name>
<evidence type="ECO:0000313" key="2">
    <source>
        <dbReference type="Proteomes" id="UP000245790"/>
    </source>
</evidence>
<dbReference type="OrthoDB" id="8612466at2"/>
<keyword evidence="2" id="KW-1185">Reference proteome</keyword>
<reference evidence="1 2" key="1">
    <citation type="submission" date="2018-05" db="EMBL/GenBank/DDBJ databases">
        <title>Genomic Encyclopedia of Type Strains, Phase IV (KMG-IV): sequencing the most valuable type-strain genomes for metagenomic binning, comparative biology and taxonomic classification.</title>
        <authorList>
            <person name="Goeker M."/>
        </authorList>
    </citation>
    <scope>NUCLEOTIDE SEQUENCE [LARGE SCALE GENOMIC DNA]</scope>
    <source>
        <strain evidence="1 2">DSM 25350</strain>
    </source>
</reference>
<accession>A0A316FW49</accession>
<dbReference type="AlphaFoldDB" id="A0A316FW49"/>
<dbReference type="RefSeq" id="WP_109763260.1">
    <property type="nucleotide sequence ID" value="NZ_QGGU01000005.1"/>
</dbReference>
<evidence type="ECO:0000313" key="1">
    <source>
        <dbReference type="EMBL" id="PWK51876.1"/>
    </source>
</evidence>
<dbReference type="Proteomes" id="UP000245790">
    <property type="component" value="Unassembled WGS sequence"/>
</dbReference>
<sequence>MKITLEIFINKMVLSGEPGSISVTPEKPFSTSRLLVGDFDVAEQCLNNAADKLGIKGLFKSKPSVVVKPRELIDGGISPVEQRVFRELAFSINARQVEVVV</sequence>
<dbReference type="EMBL" id="QGGU01000005">
    <property type="protein sequence ID" value="PWK51876.1"/>
    <property type="molecule type" value="Genomic_DNA"/>
</dbReference>
<gene>
    <name evidence="1" type="ORF">C8D97_105192</name>
</gene>